<gene>
    <name evidence="1" type="ORF">CWR45_09975</name>
</gene>
<comment type="caution">
    <text evidence="1">The sequence shown here is derived from an EMBL/GenBank/DDBJ whole genome shotgun (WGS) entry which is preliminary data.</text>
</comment>
<evidence type="ECO:0000313" key="1">
    <source>
        <dbReference type="EMBL" id="RDW17664.1"/>
    </source>
</evidence>
<evidence type="ECO:0008006" key="3">
    <source>
        <dbReference type="Google" id="ProtNLM"/>
    </source>
</evidence>
<dbReference type="AlphaFoldDB" id="A0A3D8PNW6"/>
<reference evidence="2" key="1">
    <citation type="submission" date="2017-11" db="EMBL/GenBank/DDBJ databases">
        <authorList>
            <person name="Zhu W."/>
        </authorList>
    </citation>
    <scope>NUCLEOTIDE SEQUENCE [LARGE SCALE GENOMIC DNA]</scope>
    <source>
        <strain evidence="2">CAU 1051</strain>
    </source>
</reference>
<dbReference type="RefSeq" id="WP_115749733.1">
    <property type="nucleotide sequence ID" value="NZ_PIOD01000011.1"/>
</dbReference>
<dbReference type="Proteomes" id="UP000256520">
    <property type="component" value="Unassembled WGS sequence"/>
</dbReference>
<proteinExistence type="predicted"/>
<protein>
    <recommendedName>
        <fullName evidence="3">HNH endonuclease</fullName>
    </recommendedName>
</protein>
<evidence type="ECO:0000313" key="2">
    <source>
        <dbReference type="Proteomes" id="UP000256520"/>
    </source>
</evidence>
<keyword evidence="2" id="KW-1185">Reference proteome</keyword>
<accession>A0A3D8PNW6</accession>
<dbReference type="OrthoDB" id="3650427at2"/>
<dbReference type="EMBL" id="PIOD01000011">
    <property type="protein sequence ID" value="RDW17664.1"/>
    <property type="molecule type" value="Genomic_DNA"/>
</dbReference>
<organism evidence="1 2">
    <name type="scientific">Oceanobacillus chungangensis</name>
    <dbReference type="NCBI Taxonomy" id="1229152"/>
    <lineage>
        <taxon>Bacteria</taxon>
        <taxon>Bacillati</taxon>
        <taxon>Bacillota</taxon>
        <taxon>Bacilli</taxon>
        <taxon>Bacillales</taxon>
        <taxon>Bacillaceae</taxon>
        <taxon>Oceanobacillus</taxon>
    </lineage>
</organism>
<name>A0A3D8PNW6_9BACI</name>
<sequence length="346" mass="41314">MKIKTQYYFREIRKNEKLEKPGPELTREGFFTDDLTEKVLEEGPVYSEDFLLVGVTAPPREIWILEPNQEVNVLTFDLEFLDADPYSDPNKFYETNREYFKEYEVRDRKDRIIRKVTFDLDKIRERDYDAIKANWWALKSYFNEQHRLSFYSGGSGGNRKGGRRNLLWVKWGFKELVHKWCNLPDSQNEGLNNNAITTVELEEELALNKYDDSELDKKGEITYRVEHKDLRKHLFKGKISERCGICGKEYPVNLLVAAHIKKRAECKPHEKKDKNIVMPMCTFGCDDLYERGYISVKNGKIVANNQKHLTDDVREYIKKIENKECAYYNRYKEKYFLWHNDYHHIK</sequence>